<keyword evidence="3" id="KW-0863">Zinc-finger</keyword>
<evidence type="ECO:0000313" key="8">
    <source>
        <dbReference type="EMBL" id="KAF5321606.1"/>
    </source>
</evidence>
<evidence type="ECO:0000256" key="5">
    <source>
        <dbReference type="ARBA" id="ARBA00023242"/>
    </source>
</evidence>
<evidence type="ECO:0000256" key="1">
    <source>
        <dbReference type="ARBA" id="ARBA00004123"/>
    </source>
</evidence>
<dbReference type="EMBL" id="JAACJJ010000028">
    <property type="protein sequence ID" value="KAF5321606.1"/>
    <property type="molecule type" value="Genomic_DNA"/>
</dbReference>
<gene>
    <name evidence="8" type="ORF">D9619_000283</name>
</gene>
<comment type="caution">
    <text evidence="8">The sequence shown here is derived from an EMBL/GenBank/DDBJ whole genome shotgun (WGS) entry which is preliminary data.</text>
</comment>
<feature type="region of interest" description="Disordered" evidence="6">
    <location>
        <begin position="829"/>
        <end position="864"/>
    </location>
</feature>
<dbReference type="Pfam" id="PF05699">
    <property type="entry name" value="Dimer_Tnp_hAT"/>
    <property type="match status" value="1"/>
</dbReference>
<sequence length="980" mass="108858">MAPNHPSCTCPDPQSCSCYYAAGYAPTSGSSTSLYSSYPPPPPPSGSSYHTWNVGLSSYGALAPGPASTSTAYNHQYAPPAFWSYPLPSPAAASPYGPTHGTQPLGNITSSNTVNTAPASTAKPKRKRTQPAETSNAAAKRRNTSTQSMRGENRPPPPPPPAVSGAGPQTVPVAPEARLASDPSTPIPPNSTSISTAHSAAGPNTLSSLTEKQKPPPNSEATDVWYFIWPLTTGTKPSSIPVDSAFSLKQPSITDFKHIGCRLCDLSKNEWTTWSNTRGQTSAIRNHLVGRHRFTWEDLVVANRLKGWEDVQLGTKNRIASGDSNKRSYGLFTIEEFNERLIKFISADDQSMGVVECEEFRELLEFICPHLRAEGAIPHRTKLSELVTDTFRRQYEVMVSDIENSLGRVSFTSDIWSRQSLQSYMAVTAHFMAHTPLPHGPLLTLQTRLVAFRVLHGSHTGINIGKAFLRILEEINCLHKISMITLDNASNNATMMSELESELANLNIPFHHEGNRVRCFPHVINLAVQEGLKYLTKIESETPNQEAPGIQDIPHFSDELLDDEDYFVALRGDVVAEIRKFVTSVRSSGQRREQFDNILRAGNAAGGWGNPLKILRAVGLKKDVITRWSSTYNMVDHFVELYLVCAQIIAENDDLKNYAFTPAQVRVATDIRVFLEVFHSVQELVSAEKTPTLSIVLPLYELLLRILKDLSRANPKLSHAINASIAKLEQYLAISRKTKMYILAMVINPKIKFAWLKDHWSATDYKGAKETVENALLEYARVDLPQETTNLPHPSRRLVKSASVSHEARAQASGYERLHSIHGSIQRSLSESTIEQSSHTELAESAPPALNAEERAQQEEEVRKKAVKDELQAYKTAGLWPEKAHVDLVRFWQDNRTLYPLLYHIALDVLPVQASAVPCERVFSSSKETDTNRRANLSSEKMEQLQILKYGCRSERLSFTDDLVFLIFPSVCDGRFLRPL</sequence>
<reference evidence="8 9" key="1">
    <citation type="journal article" date="2020" name="ISME J.">
        <title>Uncovering the hidden diversity of litter-decomposition mechanisms in mushroom-forming fungi.</title>
        <authorList>
            <person name="Floudas D."/>
            <person name="Bentzer J."/>
            <person name="Ahren D."/>
            <person name="Johansson T."/>
            <person name="Persson P."/>
            <person name="Tunlid A."/>
        </authorList>
    </citation>
    <scope>NUCLEOTIDE SEQUENCE [LARGE SCALE GENOMIC DNA]</scope>
    <source>
        <strain evidence="8 9">CBS 101986</strain>
    </source>
</reference>
<proteinExistence type="predicted"/>
<feature type="compositionally biased region" description="Basic and acidic residues" evidence="6">
    <location>
        <begin position="852"/>
        <end position="864"/>
    </location>
</feature>
<dbReference type="PANTHER" id="PTHR46481:SF10">
    <property type="entry name" value="ZINC FINGER BED DOMAIN-CONTAINING PROTEIN 39"/>
    <property type="match status" value="1"/>
</dbReference>
<protein>
    <recommendedName>
        <fullName evidence="7">HAT C-terminal dimerisation domain-containing protein</fullName>
    </recommendedName>
</protein>
<dbReference type="GO" id="GO:0008270">
    <property type="term" value="F:zinc ion binding"/>
    <property type="evidence" value="ECO:0007669"/>
    <property type="project" value="UniProtKB-KW"/>
</dbReference>
<accession>A0A8H5BEE0</accession>
<organism evidence="8 9">
    <name type="scientific">Psilocybe cf. subviscida</name>
    <dbReference type="NCBI Taxonomy" id="2480587"/>
    <lineage>
        <taxon>Eukaryota</taxon>
        <taxon>Fungi</taxon>
        <taxon>Dikarya</taxon>
        <taxon>Basidiomycota</taxon>
        <taxon>Agaricomycotina</taxon>
        <taxon>Agaricomycetes</taxon>
        <taxon>Agaricomycetidae</taxon>
        <taxon>Agaricales</taxon>
        <taxon>Agaricineae</taxon>
        <taxon>Strophariaceae</taxon>
        <taxon>Psilocybe</taxon>
    </lineage>
</organism>
<keyword evidence="5" id="KW-0539">Nucleus</keyword>
<evidence type="ECO:0000259" key="7">
    <source>
        <dbReference type="Pfam" id="PF05699"/>
    </source>
</evidence>
<feature type="compositionally biased region" description="Polar residues" evidence="6">
    <location>
        <begin position="829"/>
        <end position="840"/>
    </location>
</feature>
<keyword evidence="2" id="KW-0479">Metal-binding</keyword>
<dbReference type="InterPro" id="IPR012337">
    <property type="entry name" value="RNaseH-like_sf"/>
</dbReference>
<evidence type="ECO:0000313" key="9">
    <source>
        <dbReference type="Proteomes" id="UP000567179"/>
    </source>
</evidence>
<evidence type="ECO:0000256" key="6">
    <source>
        <dbReference type="SAM" id="MobiDB-lite"/>
    </source>
</evidence>
<dbReference type="GO" id="GO:0046983">
    <property type="term" value="F:protein dimerization activity"/>
    <property type="evidence" value="ECO:0007669"/>
    <property type="project" value="InterPro"/>
</dbReference>
<evidence type="ECO:0000256" key="2">
    <source>
        <dbReference type="ARBA" id="ARBA00022723"/>
    </source>
</evidence>
<evidence type="ECO:0000256" key="3">
    <source>
        <dbReference type="ARBA" id="ARBA00022771"/>
    </source>
</evidence>
<dbReference type="GO" id="GO:0005634">
    <property type="term" value="C:nucleus"/>
    <property type="evidence" value="ECO:0007669"/>
    <property type="project" value="UniProtKB-SubCell"/>
</dbReference>
<feature type="region of interest" description="Disordered" evidence="6">
    <location>
        <begin position="94"/>
        <end position="219"/>
    </location>
</feature>
<comment type="subcellular location">
    <subcellularLocation>
        <location evidence="1">Nucleus</location>
    </subcellularLocation>
</comment>
<dbReference type="InterPro" id="IPR008906">
    <property type="entry name" value="HATC_C_dom"/>
</dbReference>
<keyword evidence="4" id="KW-0862">Zinc</keyword>
<feature type="compositionally biased region" description="Polar residues" evidence="6">
    <location>
        <begin position="100"/>
        <end position="119"/>
    </location>
</feature>
<dbReference type="AlphaFoldDB" id="A0A8H5BEE0"/>
<evidence type="ECO:0000256" key="4">
    <source>
        <dbReference type="ARBA" id="ARBA00022833"/>
    </source>
</evidence>
<dbReference type="InterPro" id="IPR052035">
    <property type="entry name" value="ZnF_BED_domain_contain"/>
</dbReference>
<name>A0A8H5BEE0_9AGAR</name>
<dbReference type="OrthoDB" id="1607513at2759"/>
<feature type="domain" description="HAT C-terminal dimerisation" evidence="7">
    <location>
        <begin position="870"/>
        <end position="949"/>
    </location>
</feature>
<dbReference type="PANTHER" id="PTHR46481">
    <property type="entry name" value="ZINC FINGER BED DOMAIN-CONTAINING PROTEIN 4"/>
    <property type="match status" value="1"/>
</dbReference>
<keyword evidence="9" id="KW-1185">Reference proteome</keyword>
<dbReference type="SUPFAM" id="SSF53098">
    <property type="entry name" value="Ribonuclease H-like"/>
    <property type="match status" value="1"/>
</dbReference>
<dbReference type="Proteomes" id="UP000567179">
    <property type="component" value="Unassembled WGS sequence"/>
</dbReference>